<reference evidence="2 3" key="1">
    <citation type="submission" date="2017-11" db="EMBL/GenBank/DDBJ databases">
        <authorList>
            <person name="Duchaud E."/>
        </authorList>
    </citation>
    <scope>NUCLEOTIDE SEQUENCE [LARGE SCALE GENOMIC DNA]</scope>
    <source>
        <strain evidence="2 3">TNO010</strain>
    </source>
</reference>
<evidence type="ECO:0000313" key="3">
    <source>
        <dbReference type="Proteomes" id="UP000490060"/>
    </source>
</evidence>
<protein>
    <submittedName>
        <fullName evidence="2">Uncharacterized protein</fullName>
    </submittedName>
</protein>
<feature type="transmembrane region" description="Helical" evidence="1">
    <location>
        <begin position="51"/>
        <end position="69"/>
    </location>
</feature>
<feature type="transmembrane region" description="Helical" evidence="1">
    <location>
        <begin position="24"/>
        <end position="45"/>
    </location>
</feature>
<feature type="transmembrane region" description="Helical" evidence="1">
    <location>
        <begin position="118"/>
        <end position="136"/>
    </location>
</feature>
<keyword evidence="1" id="KW-1133">Transmembrane helix</keyword>
<dbReference type="EMBL" id="OENE01000035">
    <property type="protein sequence ID" value="SOU89438.1"/>
    <property type="molecule type" value="Genomic_DNA"/>
</dbReference>
<proteinExistence type="predicted"/>
<gene>
    <name evidence="2" type="ORF">TNO010_400013</name>
</gene>
<keyword evidence="1" id="KW-0472">Membrane</keyword>
<dbReference type="Proteomes" id="UP000490060">
    <property type="component" value="Unassembled WGS sequence"/>
</dbReference>
<organism evidence="2 3">
    <name type="scientific">Tenacibaculum finnmarkense genomovar ulcerans</name>
    <dbReference type="NCBI Taxonomy" id="2781388"/>
    <lineage>
        <taxon>Bacteria</taxon>
        <taxon>Pseudomonadati</taxon>
        <taxon>Bacteroidota</taxon>
        <taxon>Flavobacteriia</taxon>
        <taxon>Flavobacteriales</taxon>
        <taxon>Flavobacteriaceae</taxon>
        <taxon>Tenacibaculum</taxon>
        <taxon>Tenacibaculum finnmarkense</taxon>
    </lineage>
</organism>
<dbReference type="AlphaFoldDB" id="A0A2I2MA63"/>
<dbReference type="RefSeq" id="WP_172505680.1">
    <property type="nucleotide sequence ID" value="NZ_JAFMUG010000007.1"/>
</dbReference>
<name>A0A2I2MA63_9FLAO</name>
<sequence length="137" mass="16051">MLRKLIVKYFALSYITKIFGKEIYMLRGATPLSISFSLVMIGAFFDNDYLYYTAFTAFIVFVYIGFIYFRSSKNAVKWDELDDVQKRIFYNITPVFLDDKKRIEGTILNDRKVHNSPIFLIINIVFWAAAPIITMIV</sequence>
<evidence type="ECO:0000256" key="1">
    <source>
        <dbReference type="SAM" id="Phobius"/>
    </source>
</evidence>
<keyword evidence="1" id="KW-0812">Transmembrane</keyword>
<evidence type="ECO:0000313" key="2">
    <source>
        <dbReference type="EMBL" id="SOU89438.1"/>
    </source>
</evidence>
<accession>A0A2I2MA63</accession>